<feature type="transmembrane region" description="Helical" evidence="2">
    <location>
        <begin position="94"/>
        <end position="114"/>
    </location>
</feature>
<keyword evidence="2" id="KW-0812">Transmembrane</keyword>
<dbReference type="RefSeq" id="XP_015656893.1">
    <property type="nucleotide sequence ID" value="XM_015804319.1"/>
</dbReference>
<feature type="compositionally biased region" description="Polar residues" evidence="1">
    <location>
        <begin position="12"/>
        <end position="24"/>
    </location>
</feature>
<proteinExistence type="predicted"/>
<protein>
    <recommendedName>
        <fullName evidence="5">Transmembrane protein</fullName>
    </recommendedName>
</protein>
<dbReference type="AlphaFoldDB" id="A0A0N0DUE7"/>
<evidence type="ECO:0000256" key="2">
    <source>
        <dbReference type="SAM" id="Phobius"/>
    </source>
</evidence>
<keyword evidence="4" id="KW-1185">Reference proteome</keyword>
<dbReference type="GeneID" id="26906370"/>
<keyword evidence="2" id="KW-1133">Transmembrane helix</keyword>
<dbReference type="Proteomes" id="UP000037923">
    <property type="component" value="Unassembled WGS sequence"/>
</dbReference>
<feature type="region of interest" description="Disordered" evidence="1">
    <location>
        <begin position="1"/>
        <end position="34"/>
    </location>
</feature>
<dbReference type="EMBL" id="LGTL01000013">
    <property type="protein sequence ID" value="KPA78454.1"/>
    <property type="molecule type" value="Genomic_DNA"/>
</dbReference>
<feature type="compositionally biased region" description="Basic and acidic residues" evidence="1">
    <location>
        <begin position="1"/>
        <end position="11"/>
    </location>
</feature>
<evidence type="ECO:0000256" key="1">
    <source>
        <dbReference type="SAM" id="MobiDB-lite"/>
    </source>
</evidence>
<gene>
    <name evidence="3" type="ORF">ABB37_06081</name>
</gene>
<reference evidence="3 4" key="1">
    <citation type="submission" date="2015-07" db="EMBL/GenBank/DDBJ databases">
        <title>High-quality genome of monoxenous trypanosomatid Leptomonas pyrrhocoris.</title>
        <authorList>
            <person name="Flegontov P."/>
            <person name="Butenko A."/>
            <person name="Firsov S."/>
            <person name="Vlcek C."/>
            <person name="Logacheva M.D."/>
            <person name="Field M."/>
            <person name="Filatov D."/>
            <person name="Flegontova O."/>
            <person name="Gerasimov E."/>
            <person name="Jackson A.P."/>
            <person name="Kelly S."/>
            <person name="Opperdoes F."/>
            <person name="O'Reilly A."/>
            <person name="Votypka J."/>
            <person name="Yurchenko V."/>
            <person name="Lukes J."/>
        </authorList>
    </citation>
    <scope>NUCLEOTIDE SEQUENCE [LARGE SCALE GENOMIC DNA]</scope>
    <source>
        <strain evidence="3">H10</strain>
    </source>
</reference>
<accession>A0A0N0DUE7</accession>
<keyword evidence="2" id="KW-0472">Membrane</keyword>
<evidence type="ECO:0008006" key="5">
    <source>
        <dbReference type="Google" id="ProtNLM"/>
    </source>
</evidence>
<sequence length="127" mass="14602">MTLGVLRERRTSVQTKTAKRNPSTAVGKEKQTNKTTPNVFVDSERRLFSFSVVLDSSLLFYSTIPGDATFFFRWEFVPLMTRGTARSLQRMSRVLWPTTAVFVLFVLRLFSYSFNFGPVFHAAVFPF</sequence>
<name>A0A0N0DUE7_LEPPY</name>
<dbReference type="VEuPathDB" id="TriTrypDB:LpyrH10_13_0260"/>
<evidence type="ECO:0000313" key="3">
    <source>
        <dbReference type="EMBL" id="KPA78454.1"/>
    </source>
</evidence>
<evidence type="ECO:0000313" key="4">
    <source>
        <dbReference type="Proteomes" id="UP000037923"/>
    </source>
</evidence>
<comment type="caution">
    <text evidence="3">The sequence shown here is derived from an EMBL/GenBank/DDBJ whole genome shotgun (WGS) entry which is preliminary data.</text>
</comment>
<organism evidence="3 4">
    <name type="scientific">Leptomonas pyrrhocoris</name>
    <name type="common">Firebug parasite</name>
    <dbReference type="NCBI Taxonomy" id="157538"/>
    <lineage>
        <taxon>Eukaryota</taxon>
        <taxon>Discoba</taxon>
        <taxon>Euglenozoa</taxon>
        <taxon>Kinetoplastea</taxon>
        <taxon>Metakinetoplastina</taxon>
        <taxon>Trypanosomatida</taxon>
        <taxon>Trypanosomatidae</taxon>
        <taxon>Leishmaniinae</taxon>
        <taxon>Leptomonas</taxon>
    </lineage>
</organism>